<dbReference type="GeneID" id="5687521"/>
<evidence type="ECO:0000313" key="2">
    <source>
        <dbReference type="Proteomes" id="UP000002089"/>
    </source>
</evidence>
<name>Q0E5Y8_9CAUD</name>
<keyword evidence="2" id="KW-1185">Reference proteome</keyword>
<dbReference type="RefSeq" id="YP_001522867.1">
    <property type="nucleotide sequence ID" value="NC_009936.1"/>
</dbReference>
<protein>
    <submittedName>
        <fullName evidence="1">Uncharacterized protein</fullName>
    </submittedName>
</protein>
<evidence type="ECO:0000313" key="1">
    <source>
        <dbReference type="EMBL" id="CAK24994.1"/>
    </source>
</evidence>
<organism evidence="1 2">
    <name type="scientific">Pseudomonas phage LKA1</name>
    <dbReference type="NCBI Taxonomy" id="386793"/>
    <lineage>
        <taxon>Viruses</taxon>
        <taxon>Duplodnaviria</taxon>
        <taxon>Heunggongvirae</taxon>
        <taxon>Uroviricota</taxon>
        <taxon>Caudoviricetes</taxon>
        <taxon>Autographivirales</taxon>
        <taxon>Autoscriptoviridae</taxon>
        <taxon>Stubburvirus</taxon>
        <taxon>Stubburvirus LKA1</taxon>
    </lineage>
</organism>
<sequence>MNTEPLRWPGGSAYICPTATYNDLDYMMYLEETQVGTYRQLLLGDGWESCTAAEYPDRDEFGWEAFRKGQWNLILCWNATQYLRWLAATELAKVLNLTAKEERVGLFQAVRDGVPEQARAMLERTRATGEAKYQEFLNEH</sequence>
<dbReference type="EMBL" id="AM265639">
    <property type="protein sequence ID" value="CAK24994.1"/>
    <property type="molecule type" value="Genomic_DNA"/>
</dbReference>
<proteinExistence type="predicted"/>
<dbReference type="Proteomes" id="UP000002089">
    <property type="component" value="Segment"/>
</dbReference>
<reference evidence="1 2" key="1">
    <citation type="journal article" date="2006" name="J. Bacteriol.">
        <title>Genomic analysis of Pseudomonas aeruginosa phages LKD16 and LKA1: establishment of the phiKMV subgroup within the T7 supergroup.</title>
        <authorList>
            <person name="Ceyssens P.J."/>
            <person name="Lavigne R."/>
            <person name="Mattheus W."/>
            <person name="Chibeu A."/>
            <person name="Hertveldt K."/>
            <person name="Mast J."/>
            <person name="Robben J."/>
            <person name="Volckaert G."/>
        </authorList>
    </citation>
    <scope>NUCLEOTIDE SEQUENCE</scope>
</reference>
<dbReference type="KEGG" id="vg:5687521"/>
<accession>Q0E5Y8</accession>